<accession>A0A495VPT2</accession>
<dbReference type="SUPFAM" id="SSF51445">
    <property type="entry name" value="(Trans)glycosidases"/>
    <property type="match status" value="1"/>
</dbReference>
<dbReference type="InterPro" id="IPR017853">
    <property type="entry name" value="GH"/>
</dbReference>
<dbReference type="GO" id="GO:0009313">
    <property type="term" value="P:oligosaccharide catabolic process"/>
    <property type="evidence" value="ECO:0007669"/>
    <property type="project" value="TreeGrafter"/>
</dbReference>
<dbReference type="Pfam" id="PF00128">
    <property type="entry name" value="Alpha-amylase"/>
    <property type="match status" value="1"/>
</dbReference>
<evidence type="ECO:0000313" key="3">
    <source>
        <dbReference type="Proteomes" id="UP000269493"/>
    </source>
</evidence>
<organism evidence="2 3">
    <name type="scientific">Coprobacter fastidiosus NSB1 = JCM 33896</name>
    <dbReference type="NCBI Taxonomy" id="1349822"/>
    <lineage>
        <taxon>Bacteria</taxon>
        <taxon>Pseudomonadati</taxon>
        <taxon>Bacteroidota</taxon>
        <taxon>Bacteroidia</taxon>
        <taxon>Bacteroidales</taxon>
        <taxon>Barnesiellaceae</taxon>
        <taxon>Coprobacter</taxon>
    </lineage>
</organism>
<reference evidence="2 3" key="1">
    <citation type="submission" date="2018-10" db="EMBL/GenBank/DDBJ databases">
        <title>Genomic Encyclopedia of Archaeal and Bacterial Type Strains, Phase II (KMG-II): from individual species to whole genera.</title>
        <authorList>
            <person name="Goeker M."/>
        </authorList>
    </citation>
    <scope>NUCLEOTIDE SEQUENCE [LARGE SCALE GENOMIC DNA]</scope>
    <source>
        <strain evidence="2 3">NSB1</strain>
    </source>
</reference>
<keyword evidence="2" id="KW-0378">Hydrolase</keyword>
<dbReference type="RefSeq" id="WP_031258841.1">
    <property type="nucleotide sequence ID" value="NZ_KI440812.1"/>
</dbReference>
<evidence type="ECO:0000259" key="1">
    <source>
        <dbReference type="SMART" id="SM00642"/>
    </source>
</evidence>
<dbReference type="CDD" id="cd11349">
    <property type="entry name" value="AmyAc_3"/>
    <property type="match status" value="1"/>
</dbReference>
<dbReference type="PANTHER" id="PTHR10357">
    <property type="entry name" value="ALPHA-AMYLASE FAMILY MEMBER"/>
    <property type="match status" value="1"/>
</dbReference>
<dbReference type="GO" id="GO:0004556">
    <property type="term" value="F:alpha-amylase activity"/>
    <property type="evidence" value="ECO:0007669"/>
    <property type="project" value="TreeGrafter"/>
</dbReference>
<dbReference type="AlphaFoldDB" id="A0A495VPT2"/>
<dbReference type="EMBL" id="RBXN01000007">
    <property type="protein sequence ID" value="RKT50607.1"/>
    <property type="molecule type" value="Genomic_DNA"/>
</dbReference>
<sequence>MNRRQKMIIYQVLPRLFGNQNDACKCNGTIEENGVGKLADFTPKVLREIKMLGCTHIWYTGIIEHATQTDYTQYGIERDNMFVVKGKAGSPYAIKDYYDVDPDLAVNISERMQEFESLVGRSHAAGLKVIIDFVPNHVARRYHSDAKPDGVIDLGQNDNSEVHFDPQNNFYYIPRQEFQPQFYIGEGDQKYREYPAKATGNDCFGAYPNRNDWYETVKLNYGVDYLHGRRKCFDPIPDTWFKMRDILLFWCSKGIDGFRCDMAEMVPVEFWGWVIPRIKELYSGVDFIAEVYNPHEYRYYIEGGKFDYLYDKVGLYDLLRSIVNGHAAASQITRCWQSLDGITTHMLNFLENHDEQRIASPNFAGDPFRAYPALIVSAMMNVNPMMIYFGQELGEPAADAEGFSGLDGRTTIFDYWSVPSVRAWYAGGTCSVVGLTPEQKELRRRYKQVLTLCNKEAAIREGAFFDLMYVNGDNPNFDARKQYAFLRKKDNELLVIIVNFCDRAVDVGVKLPQHAFDLWNMAAREYSAKELLTGDVDQKVVSPEILFRSSVKAYGAVIWKCTDTNNRKKKI</sequence>
<dbReference type="Proteomes" id="UP000269493">
    <property type="component" value="Unassembled WGS sequence"/>
</dbReference>
<feature type="domain" description="Glycosyl hydrolase family 13 catalytic" evidence="1">
    <location>
        <begin position="11"/>
        <end position="422"/>
    </location>
</feature>
<dbReference type="PANTHER" id="PTHR10357:SF205">
    <property type="entry name" value="O-GLYCOSYL HYDROLASE FAMILY 13"/>
    <property type="match status" value="1"/>
</dbReference>
<comment type="caution">
    <text evidence="2">The sequence shown here is derived from an EMBL/GenBank/DDBJ whole genome shotgun (WGS) entry which is preliminary data.</text>
</comment>
<name>A0A495VPT2_9BACT</name>
<evidence type="ECO:0000313" key="2">
    <source>
        <dbReference type="EMBL" id="RKT50607.1"/>
    </source>
</evidence>
<proteinExistence type="predicted"/>
<protein>
    <submittedName>
        <fullName evidence="2">Glycosidase</fullName>
    </submittedName>
</protein>
<keyword evidence="2" id="KW-0326">Glycosidase</keyword>
<dbReference type="InterPro" id="IPR006047">
    <property type="entry name" value="GH13_cat_dom"/>
</dbReference>
<gene>
    <name evidence="2" type="ORF">BC742_2149</name>
</gene>
<dbReference type="SMART" id="SM00642">
    <property type="entry name" value="Aamy"/>
    <property type="match status" value="1"/>
</dbReference>
<dbReference type="GeneID" id="92929724"/>
<dbReference type="Gene3D" id="3.20.20.80">
    <property type="entry name" value="Glycosidases"/>
    <property type="match status" value="2"/>
</dbReference>
<keyword evidence="3" id="KW-1185">Reference proteome</keyword>